<feature type="domain" description="Reverse transcriptase Ty1/copia-type" evidence="3">
    <location>
        <begin position="1720"/>
        <end position="1869"/>
    </location>
</feature>
<keyword evidence="1" id="KW-0175">Coiled coil</keyword>
<organism evidence="6">
    <name type="scientific">Tanacetum cinerariifolium</name>
    <name type="common">Dalmatian daisy</name>
    <name type="synonym">Chrysanthemum cinerariifolium</name>
    <dbReference type="NCBI Taxonomy" id="118510"/>
    <lineage>
        <taxon>Eukaryota</taxon>
        <taxon>Viridiplantae</taxon>
        <taxon>Streptophyta</taxon>
        <taxon>Embryophyta</taxon>
        <taxon>Tracheophyta</taxon>
        <taxon>Spermatophyta</taxon>
        <taxon>Magnoliopsida</taxon>
        <taxon>eudicotyledons</taxon>
        <taxon>Gunneridae</taxon>
        <taxon>Pentapetalae</taxon>
        <taxon>asterids</taxon>
        <taxon>campanulids</taxon>
        <taxon>Asterales</taxon>
        <taxon>Asteraceae</taxon>
        <taxon>Asteroideae</taxon>
        <taxon>Anthemideae</taxon>
        <taxon>Anthemidinae</taxon>
        <taxon>Tanacetum</taxon>
    </lineage>
</organism>
<dbReference type="Pfam" id="PF13976">
    <property type="entry name" value="gag_pre-integrs"/>
    <property type="match status" value="1"/>
</dbReference>
<feature type="domain" description="GAG-pre-integrase" evidence="4">
    <location>
        <begin position="1200"/>
        <end position="1270"/>
    </location>
</feature>
<dbReference type="InterPro" id="IPR036397">
    <property type="entry name" value="RNaseH_sf"/>
</dbReference>
<dbReference type="InterPro" id="IPR043502">
    <property type="entry name" value="DNA/RNA_pol_sf"/>
</dbReference>
<dbReference type="CDD" id="cd09272">
    <property type="entry name" value="RNase_HI_RT_Ty1"/>
    <property type="match status" value="1"/>
</dbReference>
<protein>
    <recommendedName>
        <fullName evidence="7">Retrovirus-related Pol polyprotein from transposon TNT 1-94</fullName>
    </recommendedName>
</protein>
<dbReference type="InterPro" id="IPR012337">
    <property type="entry name" value="RNaseH-like_sf"/>
</dbReference>
<dbReference type="PANTHER" id="PTHR11439:SF495">
    <property type="entry name" value="REVERSE TRANSCRIPTASE, RNA-DEPENDENT DNA POLYMERASE-RELATED"/>
    <property type="match status" value="1"/>
</dbReference>
<accession>A0A6L2LHL1</accession>
<dbReference type="EMBL" id="BKCJ010004481">
    <property type="protein sequence ID" value="GEU61303.1"/>
    <property type="molecule type" value="Genomic_DNA"/>
</dbReference>
<dbReference type="InterPro" id="IPR013103">
    <property type="entry name" value="RVT_2"/>
</dbReference>
<sequence length="2118" mass="242818">METEDRGRASELAAGSSQATIIDFAEVRSSKRAAEPELDYEGSERQKSNEASRSEQPDKEENELSQEDLQQMMMVVPMEEVYVESLHVKYPIIDWEKDLVQQNLLMIKKEHYGLKLKRLFEPDTDDTIWKLQRYMHDPLTLRLYDTCGVHHVSTEKMDIFMLLEKEYPLLIGILTLMLVNKLLVDQHLEMANELLRKIFILAQNLGKDEGTSFAFDLHAPKFFDEVQLVVNLDLIQRYSKSIALLTITGCLNTALDLNDLLSCLVDDLWAKLIPQHQSQYLLKIIYPVSIYNIIIMSNTNNNLQTQTSNTLHNAIMEADSKDRQPMLAPGNYVQWKSRIKRYIDTKPNHELIHYCLENPPYKLGWKDIQVPVSEGSLETRPERLYETYKNVLQDIRDQLNAKAEVVQIILTGIDNDIYSTVDACANAFKQSQELKTVSYHKLYDILKQHQNEVNEIRAKRIAHVANPLALVAQQQPVYNPQNHPTHYNQNSSTRSQQTATRNRGKAIVNSPQPIYDQEPSMVTDDDETSKDKEIDKLMALISLSGTGYKNQRLGNVVGARETVGSTVVQKSGIQCYNCKEFGDVARECQKPKQAKDAAYHREKMLLCKQEEAGIQLNAEQADWKDDTDDEFDDQELEAHYMYMAKLQEVSPDTADSRPIFDIEPEQNVHNNDHYDVFAIESEHLEQSEPIHDTYPIEQDAHNVIIDSLDMNYDKTSNKVLVDKLKGEIEDFKNKNKSLELSNNQFKEANNKLSETNNLLYADFKKSQAEFKRRDSIEYASEMELEYKELEKVIDLENKVKVLDNIVYKTGQTVQTMNMLNNKCRASFAKPDFLKKAQRANPRLYDIGFYNDKLALMLTPESDEVIRLEKESRLKLSDLIRHFDNAKLNNLYDLFIPQREKSSEQRYFSKRSRLSHKVANNGNSKESFNKQSTLLEKQMDESILVDKQCKSSLELFKVKAHVSTTYKGVELCKESIAKRTYDKGIVISELKKLIEILKGNSVDTKSGKSLVVRQSNAFKSERSLIFSKPSIFSSSLERNNFSTSRKTNKRVSFSTGVIPTTSVSRPQLKSNLMEDRVMHNNSQGKKQEVEEHHRNVKFSMNKTSVTACNENLNAKTSNVNFVCVTCGISVLNGNHDKCVRNDVNSRTTMLMAVSLVEIILFIVDSGCSKHMMGNLKLLIKFVEKFLGKGNDLLTGSHGTDLYSITLQDTNCPNLIWLMAKASSSQAWLWHRRLSHLNFDTINLLSKNDIVVGLPKLNFVKDHICSSCELGKAKRKSFHTKITPSSKRRLHLLHMDLGGPMRVASINGKRYVLVIVDDYSRYTWTYFLRSKDETPEVLIDFLKLVQRGLQAQNRTLVEAARTMLRAAKVPLFFWAEVIATACFTQNRSLVIPRHEKTPYHIINNRKPSVKFFHIFGSLCYVVKDGENLDKMKEKGDACIFVGYSTQSRAYRVFNKRTRVIVESIHVNFDELPQMVSDYNSSDPAPECPSMALEHDSLSPEHQCQENVPHADKTVTMSNELDLLFSLMFDELLYGSSKVILKSFAVTAADAHNPRQQTTLLNNQQTSDPLCKIPPQAPSVTSNENMNQAEMNALNDQVADDEFINIFSTPMQDQGETSNRHVDSSNMHTFYQQYPSKHHWMKDHPLEQVIEELYQFDRLNVWELVDRPLCTNVINLKWLWKNKCDEENIIIRNKSHLVAKGYAQKEGVDFKESSAPVARLDAEEVYVNQPDGFIDPYHPDKVYRLKKALYELKQAPKAWYDELSNFLISKGFSKGSIDPTLFITKHGEDILLVQIYVDDIIFGSTNLKLSKRFKKLMHSKFEMSLMGEMKFFLGIEINQSPREIFINQAEYAQEILKKHGMASCDSFGTPMATKHLDADLSGTPVDQTKYRSMVGALMYLTTSRQDIMHATCYCARYQAKPTEKHLTAVKRIFRYLKDTIHMGLWYSKDIGFELTAFLDSDHAGCLDSRKSTSGGIQFLGGDKLVSWSSKKQDCTLMSSAEAVYVSLSTCCTQVLWMRTQLTDYGFHFDKIPMYCDSKAAITISCNPVQHSRTKHIDVRYHFIKEQVKKGIVELFFVGTEYQLADLFTKALPVKRFKYLVRRLGMRCLAPEELEALANEFA</sequence>
<reference evidence="6" key="1">
    <citation type="journal article" date="2019" name="Sci. Rep.">
        <title>Draft genome of Tanacetum cinerariifolium, the natural source of mosquito coil.</title>
        <authorList>
            <person name="Yamashiro T."/>
            <person name="Shiraishi A."/>
            <person name="Satake H."/>
            <person name="Nakayama K."/>
        </authorList>
    </citation>
    <scope>NUCLEOTIDE SEQUENCE</scope>
</reference>
<feature type="compositionally biased region" description="Basic and acidic residues" evidence="2">
    <location>
        <begin position="42"/>
        <end position="59"/>
    </location>
</feature>
<feature type="compositionally biased region" description="Basic and acidic residues" evidence="2">
    <location>
        <begin position="26"/>
        <end position="35"/>
    </location>
</feature>
<evidence type="ECO:0000259" key="5">
    <source>
        <dbReference type="Pfam" id="PF25597"/>
    </source>
</evidence>
<comment type="caution">
    <text evidence="6">The sequence shown here is derived from an EMBL/GenBank/DDBJ whole genome shotgun (WGS) entry which is preliminary data.</text>
</comment>
<dbReference type="GO" id="GO:0003676">
    <property type="term" value="F:nucleic acid binding"/>
    <property type="evidence" value="ECO:0007669"/>
    <property type="project" value="InterPro"/>
</dbReference>
<evidence type="ECO:0000259" key="4">
    <source>
        <dbReference type="Pfam" id="PF13976"/>
    </source>
</evidence>
<evidence type="ECO:0008006" key="7">
    <source>
        <dbReference type="Google" id="ProtNLM"/>
    </source>
</evidence>
<evidence type="ECO:0000259" key="3">
    <source>
        <dbReference type="Pfam" id="PF07727"/>
    </source>
</evidence>
<proteinExistence type="predicted"/>
<feature type="region of interest" description="Disordered" evidence="2">
    <location>
        <begin position="26"/>
        <end position="65"/>
    </location>
</feature>
<gene>
    <name evidence="6" type="ORF">Tci_033281</name>
</gene>
<feature type="coiled-coil region" evidence="1">
    <location>
        <begin position="721"/>
        <end position="799"/>
    </location>
</feature>
<dbReference type="Pfam" id="PF07727">
    <property type="entry name" value="RVT_2"/>
    <property type="match status" value="2"/>
</dbReference>
<dbReference type="PANTHER" id="PTHR11439">
    <property type="entry name" value="GAG-POL-RELATED RETROTRANSPOSON"/>
    <property type="match status" value="1"/>
</dbReference>
<evidence type="ECO:0000256" key="2">
    <source>
        <dbReference type="SAM" id="MobiDB-lite"/>
    </source>
</evidence>
<feature type="domain" description="Reverse transcriptase Ty1/copia-type" evidence="3">
    <location>
        <begin position="1657"/>
        <end position="1718"/>
    </location>
</feature>
<dbReference type="InterPro" id="IPR057670">
    <property type="entry name" value="SH3_retrovirus"/>
</dbReference>
<name>A0A6L2LHL1_TANCI</name>
<dbReference type="InterPro" id="IPR025724">
    <property type="entry name" value="GAG-pre-integrase_dom"/>
</dbReference>
<feature type="compositionally biased region" description="Polar residues" evidence="2">
    <location>
        <begin position="478"/>
        <end position="501"/>
    </location>
</feature>
<dbReference type="Gene3D" id="3.30.420.10">
    <property type="entry name" value="Ribonuclease H-like superfamily/Ribonuclease H"/>
    <property type="match status" value="1"/>
</dbReference>
<feature type="region of interest" description="Disordered" evidence="2">
    <location>
        <begin position="478"/>
        <end position="505"/>
    </location>
</feature>
<dbReference type="SUPFAM" id="SSF53098">
    <property type="entry name" value="Ribonuclease H-like"/>
    <property type="match status" value="1"/>
</dbReference>
<evidence type="ECO:0000313" key="6">
    <source>
        <dbReference type="EMBL" id="GEU61303.1"/>
    </source>
</evidence>
<feature type="domain" description="Retroviral polymerase SH3-like" evidence="5">
    <location>
        <begin position="1415"/>
        <end position="1469"/>
    </location>
</feature>
<dbReference type="SUPFAM" id="SSF56672">
    <property type="entry name" value="DNA/RNA polymerases"/>
    <property type="match status" value="1"/>
</dbReference>
<dbReference type="Pfam" id="PF25597">
    <property type="entry name" value="SH3_retrovirus"/>
    <property type="match status" value="1"/>
</dbReference>
<evidence type="ECO:0000256" key="1">
    <source>
        <dbReference type="SAM" id="Coils"/>
    </source>
</evidence>